<dbReference type="Gene3D" id="3.40.50.300">
    <property type="entry name" value="P-loop containing nucleotide triphosphate hydrolases"/>
    <property type="match status" value="2"/>
</dbReference>
<dbReference type="InterPro" id="IPR002789">
    <property type="entry name" value="HerA_central"/>
</dbReference>
<protein>
    <recommendedName>
        <fullName evidence="1">Helicase HerA central domain-containing protein</fullName>
    </recommendedName>
</protein>
<dbReference type="AlphaFoldDB" id="A0A2G6KIK5"/>
<dbReference type="PANTHER" id="PTHR42957">
    <property type="entry name" value="HELICASE MJ1565-RELATED"/>
    <property type="match status" value="1"/>
</dbReference>
<evidence type="ECO:0000313" key="3">
    <source>
        <dbReference type="Proteomes" id="UP000230821"/>
    </source>
</evidence>
<accession>A0A2G6KIK5</accession>
<sequence length="572" mass="63213">MSEQYKIGRIIGVLADRLTISLDDYTSDDGVASGVPENMTVNLTGETGPTPLLIGQPGTFVAVSIPSGQLLAMITGIDMKETTPSAAELKNAVAEGTAIPETNKRELSAVPIGTIAAGGQFERGTDILPTVTSPVFAVSPQTINSIYQQYAEGNFSLGHLSLAPEQEATINLDSFLSRHGAILGQTGGGKSWTVASFLQKIAGFPQSTVVLFDLHGEYAQAFGDEAEIISGDDIELPYWLMNSEELLGLMVDRSESAAPNQIAKFKSLLQSAKETHAENQTLGIDKITIDTPIYFDFNNILDEFRRLDTQMVRGANNREKQGPLFGQFTRLLMRADSRLNDRRYDLIFKPQTYNTSASMEDLFRKLLGEKSDDRKKVVVIDLSPVPFDVRNSVISLIMRCLFDFAYWFRRVNGTTYPIAVFADEAHIYLNDQDSDARSTRESAERIAKEGRKYGISLTVISQRPREVSATILSQCNSFLCLRISNPDDQSYVKNLLPDSVRGVTSMFSTLRRGEAILLGDSVMMPTRIKIDRPAPTPHSEDTSFYECWNENPGDLNVAVVLNAWRKQSSNQD</sequence>
<dbReference type="InterPro" id="IPR008571">
    <property type="entry name" value="HerA-like"/>
</dbReference>
<proteinExistence type="predicted"/>
<gene>
    <name evidence="2" type="ORF">CSA56_05135</name>
</gene>
<comment type="caution">
    <text evidence="2">The sequence shown here is derived from an EMBL/GenBank/DDBJ whole genome shotgun (WGS) entry which is preliminary data.</text>
</comment>
<dbReference type="SUPFAM" id="SSF52540">
    <property type="entry name" value="P-loop containing nucleoside triphosphate hydrolases"/>
    <property type="match status" value="1"/>
</dbReference>
<dbReference type="Proteomes" id="UP000230821">
    <property type="component" value="Unassembled WGS sequence"/>
</dbReference>
<dbReference type="PANTHER" id="PTHR42957:SF1">
    <property type="entry name" value="HELICASE MJ1565-RELATED"/>
    <property type="match status" value="1"/>
</dbReference>
<feature type="domain" description="Helicase HerA central" evidence="1">
    <location>
        <begin position="157"/>
        <end position="399"/>
    </location>
</feature>
<organism evidence="2 3">
    <name type="scientific">candidate division KSB3 bacterium</name>
    <dbReference type="NCBI Taxonomy" id="2044937"/>
    <lineage>
        <taxon>Bacteria</taxon>
        <taxon>candidate division KSB3</taxon>
    </lineage>
</organism>
<evidence type="ECO:0000259" key="1">
    <source>
        <dbReference type="Pfam" id="PF01935"/>
    </source>
</evidence>
<dbReference type="EMBL" id="PDSK01000053">
    <property type="protein sequence ID" value="PIE35210.1"/>
    <property type="molecule type" value="Genomic_DNA"/>
</dbReference>
<reference evidence="2 3" key="1">
    <citation type="submission" date="2017-10" db="EMBL/GenBank/DDBJ databases">
        <title>Novel microbial diversity and functional potential in the marine mammal oral microbiome.</title>
        <authorList>
            <person name="Dudek N.K."/>
            <person name="Sun C.L."/>
            <person name="Burstein D."/>
            <person name="Kantor R.S."/>
            <person name="Aliaga Goltsman D.S."/>
            <person name="Bik E.M."/>
            <person name="Thomas B.C."/>
            <person name="Banfield J.F."/>
            <person name="Relman D.A."/>
        </authorList>
    </citation>
    <scope>NUCLEOTIDE SEQUENCE [LARGE SCALE GENOMIC DNA]</scope>
    <source>
        <strain evidence="2">DOLJORAL78_47_16</strain>
    </source>
</reference>
<dbReference type="InterPro" id="IPR027417">
    <property type="entry name" value="P-loop_NTPase"/>
</dbReference>
<evidence type="ECO:0000313" key="2">
    <source>
        <dbReference type="EMBL" id="PIE35210.1"/>
    </source>
</evidence>
<dbReference type="Pfam" id="PF01935">
    <property type="entry name" value="DUF87"/>
    <property type="match status" value="1"/>
</dbReference>
<name>A0A2G6KIK5_9BACT</name>